<evidence type="ECO:0000313" key="3">
    <source>
        <dbReference type="Proteomes" id="UP000008458"/>
    </source>
</evidence>
<reference evidence="2 3" key="1">
    <citation type="journal article" date="2011" name="Extremophiles">
        <title>Genomic analysis of Acidianus hospitalis W1 a host for studying crenarchaeal virus and plasmid life cycles.</title>
        <authorList>
            <person name="You X.Y."/>
            <person name="Liu C."/>
            <person name="Wang S.Y."/>
            <person name="Jiang C.Y."/>
            <person name="Shah S.A."/>
            <person name="Prangishvili D."/>
            <person name="She Q."/>
            <person name="Liu S.J."/>
            <person name="Garrett R.A."/>
        </authorList>
    </citation>
    <scope>NUCLEOTIDE SEQUENCE [LARGE SCALE GENOMIC DNA]</scope>
    <source>
        <strain evidence="2 3">W1</strain>
    </source>
</reference>
<proteinExistence type="predicted"/>
<keyword evidence="1" id="KW-0472">Membrane</keyword>
<evidence type="ECO:0000256" key="1">
    <source>
        <dbReference type="SAM" id="Phobius"/>
    </source>
</evidence>
<gene>
    <name evidence="2" type="ordered locus">Ahos_1798</name>
</gene>
<sequence length="398" mass="45846">MRLCIIIAIISITLILLGDVLLPFIPLISFYPTYEGIKYNSLYQNGAEIQYIGMTEVLLFSNQEYGPRISLCGPRVSLCGFLYGYKIIPVVCNFCIGHLRMGIACVNKTCCMPLYGYFVHSNFKLEYYFSIFNLTILREDNAFRVFDTIYLFNFTSKAIKTIHNKTEYILLPENITAKFTLNGDTFSVKPVKVLKYNFTCNEVPNILFKKPSHVNPQFSYYCFTPDLGLVYTTWIGGLLHPIFFHRNGTCLCAISFSLPKFIYLCRSSIPVLDGIIINLVGNLSYISKYCHPYSNAYYDLINIVYHNRRCNPLVILEHIPQHKYCQELKFAMVMFYTNVKPPLNLASWYNFGYSKYSSIIAPLFYTGLTIGIIEVIVLSGIGLYRLKKKLEREWNTGE</sequence>
<feature type="transmembrane region" description="Helical" evidence="1">
    <location>
        <begin position="363"/>
        <end position="384"/>
    </location>
</feature>
<dbReference type="AlphaFoldDB" id="F4B6Y1"/>
<dbReference type="Proteomes" id="UP000008458">
    <property type="component" value="Chromosome"/>
</dbReference>
<protein>
    <submittedName>
        <fullName evidence="2">Uncharacterized protein</fullName>
    </submittedName>
</protein>
<dbReference type="GeneID" id="10601298"/>
<dbReference type="EMBL" id="CP002535">
    <property type="protein sequence ID" value="AEE94674.1"/>
    <property type="molecule type" value="Genomic_DNA"/>
</dbReference>
<evidence type="ECO:0000313" key="2">
    <source>
        <dbReference type="EMBL" id="AEE94674.1"/>
    </source>
</evidence>
<keyword evidence="3" id="KW-1185">Reference proteome</keyword>
<accession>F4B6Y1</accession>
<organism evidence="2 3">
    <name type="scientific">Acidianus hospitalis (strain W1)</name>
    <dbReference type="NCBI Taxonomy" id="933801"/>
    <lineage>
        <taxon>Archaea</taxon>
        <taxon>Thermoproteota</taxon>
        <taxon>Thermoprotei</taxon>
        <taxon>Sulfolobales</taxon>
        <taxon>Sulfolobaceae</taxon>
        <taxon>Acidianus</taxon>
    </lineage>
</organism>
<reference key="2">
    <citation type="journal article" date="2011" name="Extremophiles">
        <title>Genomic analyses of Acidianus hospitalis W1 a host for studying crenarchaeal virus and plasmid life cycles.</title>
        <authorList>
            <person name="You X.Y."/>
            <person name="Liu C."/>
            <person name="Wang S.Y."/>
            <person name="Jiang C.Y."/>
            <person name="Shah S.A."/>
            <person name="Prangishvili D."/>
            <person name="Liu S.J."/>
            <person name="Garrett R.A."/>
        </authorList>
    </citation>
    <scope>NUCLEOTIDE SEQUENCE</scope>
    <source>
        <strain>W1</strain>
    </source>
</reference>
<keyword evidence="1" id="KW-1133">Transmembrane helix</keyword>
<keyword evidence="1" id="KW-0812">Transmembrane</keyword>
<dbReference type="RefSeq" id="WP_013776589.1">
    <property type="nucleotide sequence ID" value="NC_015518.1"/>
</dbReference>
<name>F4B6Y1_ACIHW</name>
<dbReference type="KEGG" id="aho:Ahos_1798"/>
<dbReference type="HOGENOM" id="CLU_691877_0_0_2"/>